<sequence>MRKWVKKTNWLDLPADVTANILHRLGAIEILESAQKVCTAWRRICKDPAMWRVIDMQNLGDLSGMPYDLEIMCMHAIDRSQGQLIEINIEYFGTDELMEYLAQGGRYCTSVFSILSIFVMYVCISVGVILK</sequence>
<evidence type="ECO:0000313" key="4">
    <source>
        <dbReference type="Proteomes" id="UP001237642"/>
    </source>
</evidence>
<dbReference type="Gene3D" id="1.20.1280.50">
    <property type="match status" value="1"/>
</dbReference>
<name>A0AAD8HYS8_9APIA</name>
<accession>A0AAD8HYS8</accession>
<evidence type="ECO:0000259" key="2">
    <source>
        <dbReference type="PROSITE" id="PS50181"/>
    </source>
</evidence>
<proteinExistence type="predicted"/>
<dbReference type="SUPFAM" id="SSF81383">
    <property type="entry name" value="F-box domain"/>
    <property type="match status" value="1"/>
</dbReference>
<dbReference type="Proteomes" id="UP001237642">
    <property type="component" value="Unassembled WGS sequence"/>
</dbReference>
<evidence type="ECO:0000256" key="1">
    <source>
        <dbReference type="SAM" id="Phobius"/>
    </source>
</evidence>
<feature type="transmembrane region" description="Helical" evidence="1">
    <location>
        <begin position="107"/>
        <end position="130"/>
    </location>
</feature>
<keyword evidence="4" id="KW-1185">Reference proteome</keyword>
<dbReference type="AlphaFoldDB" id="A0AAD8HYS8"/>
<keyword evidence="1" id="KW-0812">Transmembrane</keyword>
<feature type="domain" description="F-box" evidence="2">
    <location>
        <begin position="7"/>
        <end position="54"/>
    </location>
</feature>
<dbReference type="InterPro" id="IPR036047">
    <property type="entry name" value="F-box-like_dom_sf"/>
</dbReference>
<reference evidence="3" key="2">
    <citation type="submission" date="2023-05" db="EMBL/GenBank/DDBJ databases">
        <authorList>
            <person name="Schelkunov M.I."/>
        </authorList>
    </citation>
    <scope>NUCLEOTIDE SEQUENCE</scope>
    <source>
        <strain evidence="3">Hsosn_3</strain>
        <tissue evidence="3">Leaf</tissue>
    </source>
</reference>
<gene>
    <name evidence="3" type="ORF">POM88_031738</name>
</gene>
<dbReference type="PANTHER" id="PTHR38926:SF2">
    <property type="entry name" value="F-BOX_LRR-REPEAT PROTEIN 21-RELATED"/>
    <property type="match status" value="1"/>
</dbReference>
<protein>
    <submittedName>
        <fullName evidence="3">F-box protein SKIP19</fullName>
    </submittedName>
</protein>
<comment type="caution">
    <text evidence="3">The sequence shown here is derived from an EMBL/GenBank/DDBJ whole genome shotgun (WGS) entry which is preliminary data.</text>
</comment>
<keyword evidence="1" id="KW-1133">Transmembrane helix</keyword>
<reference evidence="3" key="1">
    <citation type="submission" date="2023-02" db="EMBL/GenBank/DDBJ databases">
        <title>Genome of toxic invasive species Heracleum sosnowskyi carries increased number of genes despite the absence of recent whole-genome duplications.</title>
        <authorList>
            <person name="Schelkunov M."/>
            <person name="Shtratnikova V."/>
            <person name="Makarenko M."/>
            <person name="Klepikova A."/>
            <person name="Omelchenko D."/>
            <person name="Novikova G."/>
            <person name="Obukhova E."/>
            <person name="Bogdanov V."/>
            <person name="Penin A."/>
            <person name="Logacheva M."/>
        </authorList>
    </citation>
    <scope>NUCLEOTIDE SEQUENCE</scope>
    <source>
        <strain evidence="3">Hsosn_3</strain>
        <tissue evidence="3">Leaf</tissue>
    </source>
</reference>
<dbReference type="PROSITE" id="PS50181">
    <property type="entry name" value="FBOX"/>
    <property type="match status" value="1"/>
</dbReference>
<dbReference type="Pfam" id="PF12937">
    <property type="entry name" value="F-box-like"/>
    <property type="match status" value="1"/>
</dbReference>
<dbReference type="InterPro" id="IPR001810">
    <property type="entry name" value="F-box_dom"/>
</dbReference>
<keyword evidence="1" id="KW-0472">Membrane</keyword>
<organism evidence="3 4">
    <name type="scientific">Heracleum sosnowskyi</name>
    <dbReference type="NCBI Taxonomy" id="360622"/>
    <lineage>
        <taxon>Eukaryota</taxon>
        <taxon>Viridiplantae</taxon>
        <taxon>Streptophyta</taxon>
        <taxon>Embryophyta</taxon>
        <taxon>Tracheophyta</taxon>
        <taxon>Spermatophyta</taxon>
        <taxon>Magnoliopsida</taxon>
        <taxon>eudicotyledons</taxon>
        <taxon>Gunneridae</taxon>
        <taxon>Pentapetalae</taxon>
        <taxon>asterids</taxon>
        <taxon>campanulids</taxon>
        <taxon>Apiales</taxon>
        <taxon>Apiaceae</taxon>
        <taxon>Apioideae</taxon>
        <taxon>apioid superclade</taxon>
        <taxon>Tordylieae</taxon>
        <taxon>Tordyliinae</taxon>
        <taxon>Heracleum</taxon>
    </lineage>
</organism>
<dbReference type="PANTHER" id="PTHR38926">
    <property type="entry name" value="F-BOX DOMAIN CONTAINING PROTEIN, EXPRESSED"/>
    <property type="match status" value="1"/>
</dbReference>
<dbReference type="CDD" id="cd22164">
    <property type="entry name" value="F-box_AtSKIP19-like"/>
    <property type="match status" value="1"/>
</dbReference>
<evidence type="ECO:0000313" key="3">
    <source>
        <dbReference type="EMBL" id="KAK1375545.1"/>
    </source>
</evidence>
<dbReference type="EMBL" id="JAUIZM010000007">
    <property type="protein sequence ID" value="KAK1375545.1"/>
    <property type="molecule type" value="Genomic_DNA"/>
</dbReference>